<dbReference type="Proteomes" id="UP000885830">
    <property type="component" value="Unassembled WGS sequence"/>
</dbReference>
<accession>A0A7C5QZY6</accession>
<sequence>MWNSGDDIRGRLSSQGEIIGGTVIPGLIEAAGAIYNDTLGTAEIFHNYLNPVGFVSNKLGFGLDLSGFKASGVSP</sequence>
<comment type="caution">
    <text evidence="1">The sequence shown here is derived from an EMBL/GenBank/DDBJ whole genome shotgun (WGS) entry which is preliminary data.</text>
</comment>
<dbReference type="AlphaFoldDB" id="A0A7C5QZY6"/>
<reference evidence="1" key="1">
    <citation type="journal article" date="2020" name="mSystems">
        <title>Genome- and Community-Level Interaction Insights into Carbon Utilization and Element Cycling Functions of Hydrothermarchaeota in Hydrothermal Sediment.</title>
        <authorList>
            <person name="Zhou Z."/>
            <person name="Liu Y."/>
            <person name="Xu W."/>
            <person name="Pan J."/>
            <person name="Luo Z.H."/>
            <person name="Li M."/>
        </authorList>
    </citation>
    <scope>NUCLEOTIDE SEQUENCE [LARGE SCALE GENOMIC DNA]</scope>
    <source>
        <strain evidence="1">HyVt-485</strain>
    </source>
</reference>
<protein>
    <submittedName>
        <fullName evidence="1">Uncharacterized protein</fullName>
    </submittedName>
</protein>
<organism evidence="1">
    <name type="scientific">Hellea balneolensis</name>
    <dbReference type="NCBI Taxonomy" id="287478"/>
    <lineage>
        <taxon>Bacteria</taxon>
        <taxon>Pseudomonadati</taxon>
        <taxon>Pseudomonadota</taxon>
        <taxon>Alphaproteobacteria</taxon>
        <taxon>Maricaulales</taxon>
        <taxon>Robiginitomaculaceae</taxon>
        <taxon>Hellea</taxon>
    </lineage>
</organism>
<proteinExistence type="predicted"/>
<name>A0A7C5QZY6_9PROT</name>
<feature type="non-terminal residue" evidence="1">
    <location>
        <position position="75"/>
    </location>
</feature>
<evidence type="ECO:0000313" key="1">
    <source>
        <dbReference type="EMBL" id="HHL42343.1"/>
    </source>
</evidence>
<gene>
    <name evidence="1" type="ORF">ENJ42_01890</name>
</gene>
<dbReference type="EMBL" id="DRMJ01000090">
    <property type="protein sequence ID" value="HHL42343.1"/>
    <property type="molecule type" value="Genomic_DNA"/>
</dbReference>